<dbReference type="GO" id="GO:0016787">
    <property type="term" value="F:hydrolase activity"/>
    <property type="evidence" value="ECO:0007669"/>
    <property type="project" value="UniProtKB-KW"/>
</dbReference>
<dbReference type="OrthoDB" id="5416147at2"/>
<dbReference type="EMBL" id="NSKE01000003">
    <property type="protein sequence ID" value="PAU94943.1"/>
    <property type="molecule type" value="Genomic_DNA"/>
</dbReference>
<protein>
    <submittedName>
        <fullName evidence="1">Alpha/beta hydrolase</fullName>
    </submittedName>
</protein>
<proteinExistence type="predicted"/>
<reference evidence="1 2" key="1">
    <citation type="submission" date="2017-08" db="EMBL/GenBank/DDBJ databases">
        <title>Aliifodinibius alkalisoli sp. nov., isolated from saline alkaline soil.</title>
        <authorList>
            <person name="Liu D."/>
            <person name="Zhang G."/>
        </authorList>
    </citation>
    <scope>NUCLEOTIDE SEQUENCE [LARGE SCALE GENOMIC DNA]</scope>
    <source>
        <strain evidence="1 2">WN023</strain>
    </source>
</reference>
<sequence length="309" mass="35166">MKDNFSEIPYNLYELEDFLNERESQFDLKRGTSAQIVWASPEDPKQTEYAIVYLHGFRASHPEGDPVHKTIAKTFGCNLFLSRMEEHGIKSEYPLLNLTEEKMLRSSRFAFEIGKRIGKKIILMGTSTGGSLALYLASKPEYQNEISSLILYSPLIDFYGINAKLLTNKLSRKALRIIPGKKHLITTKNTTFAEDKIWNKRYALAGALELGAFVEHYMTTDLFKKISHPTFVGYYYKNKNEQDTVVSVSAIKKMVQNLGTRTELLHISNFPEAESHVICNSLVSKSTDGVIDNSYKFLKSLDSHKNSNK</sequence>
<dbReference type="Gene3D" id="3.40.50.1820">
    <property type="entry name" value="alpha/beta hydrolase"/>
    <property type="match status" value="1"/>
</dbReference>
<evidence type="ECO:0000313" key="2">
    <source>
        <dbReference type="Proteomes" id="UP000218831"/>
    </source>
</evidence>
<dbReference type="SUPFAM" id="SSF53474">
    <property type="entry name" value="alpha/beta-Hydrolases"/>
    <property type="match status" value="1"/>
</dbReference>
<gene>
    <name evidence="1" type="ORF">CK503_05605</name>
</gene>
<dbReference type="AlphaFoldDB" id="A0A2A2GDF8"/>
<dbReference type="RefSeq" id="WP_095605810.1">
    <property type="nucleotide sequence ID" value="NZ_NSKE01000003.1"/>
</dbReference>
<dbReference type="InterPro" id="IPR029058">
    <property type="entry name" value="AB_hydrolase_fold"/>
</dbReference>
<dbReference type="Proteomes" id="UP000218831">
    <property type="component" value="Unassembled WGS sequence"/>
</dbReference>
<keyword evidence="2" id="KW-1185">Reference proteome</keyword>
<name>A0A2A2GDF8_9BACT</name>
<keyword evidence="1" id="KW-0378">Hydrolase</keyword>
<organism evidence="1 2">
    <name type="scientific">Fodinibius salipaludis</name>
    <dbReference type="NCBI Taxonomy" id="2032627"/>
    <lineage>
        <taxon>Bacteria</taxon>
        <taxon>Pseudomonadati</taxon>
        <taxon>Balneolota</taxon>
        <taxon>Balneolia</taxon>
        <taxon>Balneolales</taxon>
        <taxon>Balneolaceae</taxon>
        <taxon>Fodinibius</taxon>
    </lineage>
</organism>
<comment type="caution">
    <text evidence="1">The sequence shown here is derived from an EMBL/GenBank/DDBJ whole genome shotgun (WGS) entry which is preliminary data.</text>
</comment>
<evidence type="ECO:0000313" key="1">
    <source>
        <dbReference type="EMBL" id="PAU94943.1"/>
    </source>
</evidence>
<accession>A0A2A2GDF8</accession>